<sequence length="214" mass="24472">GYRLTSGMQANNRTDDVEGDPDRVDPLYQQGKVACGMFLVLLILSFLVIGIVTGLNFSKKPKSDETRGLLYDENTPVPLQHKGPCLDGWMTYSNSCYLLVNAYVTWDLSMSLCRDLGAYLMVVNNKEELEFISSVVQMSTDYWIGFKRDKMVEKTWVNGDDNHSTSHFWNEDPDDEESCVYLEGTDTVHSKQLHDPDCKNKLYYICEHQLKKSV</sequence>
<dbReference type="Gene3D" id="3.10.100.10">
    <property type="entry name" value="Mannose-Binding Protein A, subunit A"/>
    <property type="match status" value="1"/>
</dbReference>
<feature type="compositionally biased region" description="Polar residues" evidence="4">
    <location>
        <begin position="1"/>
        <end position="12"/>
    </location>
</feature>
<dbReference type="PANTHER" id="PTHR45710">
    <property type="entry name" value="C-TYPE LECTIN DOMAIN-CONTAINING PROTEIN 180"/>
    <property type="match status" value="1"/>
</dbReference>
<keyword evidence="5" id="KW-1133">Transmembrane helix</keyword>
<dbReference type="InterPro" id="IPR033992">
    <property type="entry name" value="NKR-like_CTLD"/>
</dbReference>
<feature type="non-terminal residue" evidence="7">
    <location>
        <position position="214"/>
    </location>
</feature>
<evidence type="ECO:0000259" key="6">
    <source>
        <dbReference type="PROSITE" id="PS50041"/>
    </source>
</evidence>
<keyword evidence="8" id="KW-1185">Reference proteome</keyword>
<evidence type="ECO:0000256" key="1">
    <source>
        <dbReference type="ARBA" id="ARBA00004401"/>
    </source>
</evidence>
<dbReference type="AlphaFoldDB" id="A0A9W7TKS6"/>
<dbReference type="PANTHER" id="PTHR45710:SF31">
    <property type="entry name" value="EARLY ACTIVATION ANTIGEN CD69"/>
    <property type="match status" value="1"/>
</dbReference>
<keyword evidence="2" id="KW-0430">Lectin</keyword>
<dbReference type="Pfam" id="PF00059">
    <property type="entry name" value="Lectin_C"/>
    <property type="match status" value="1"/>
</dbReference>
<dbReference type="InterPro" id="IPR016186">
    <property type="entry name" value="C-type_lectin-like/link_sf"/>
</dbReference>
<evidence type="ECO:0000256" key="3">
    <source>
        <dbReference type="ARBA" id="ARBA00023157"/>
    </source>
</evidence>
<dbReference type="CDD" id="cd03593">
    <property type="entry name" value="CLECT_NK_receptors_like"/>
    <property type="match status" value="1"/>
</dbReference>
<keyword evidence="3" id="KW-1015">Disulfide bond</keyword>
<dbReference type="InterPro" id="IPR001304">
    <property type="entry name" value="C-type_lectin-like"/>
</dbReference>
<dbReference type="GO" id="GO:0005886">
    <property type="term" value="C:plasma membrane"/>
    <property type="evidence" value="ECO:0007669"/>
    <property type="project" value="UniProtKB-SubCell"/>
</dbReference>
<comment type="caution">
    <text evidence="7">The sequence shown here is derived from an EMBL/GenBank/DDBJ whole genome shotgun (WGS) entry which is preliminary data.</text>
</comment>
<comment type="subcellular location">
    <subcellularLocation>
        <location evidence="1">Cell membrane</location>
        <topology evidence="1">Single-pass type II membrane protein</topology>
    </subcellularLocation>
</comment>
<dbReference type="PROSITE" id="PS00615">
    <property type="entry name" value="C_TYPE_LECTIN_1"/>
    <property type="match status" value="1"/>
</dbReference>
<dbReference type="InterPro" id="IPR016187">
    <property type="entry name" value="CTDL_fold"/>
</dbReference>
<dbReference type="PROSITE" id="PS50041">
    <property type="entry name" value="C_TYPE_LECTIN_2"/>
    <property type="match status" value="1"/>
</dbReference>
<evidence type="ECO:0000313" key="7">
    <source>
        <dbReference type="EMBL" id="KAI7797784.1"/>
    </source>
</evidence>
<reference evidence="7" key="1">
    <citation type="submission" date="2021-02" db="EMBL/GenBank/DDBJ databases">
        <title>Comparative genomics reveals that relaxation of natural selection precedes convergent phenotypic evolution of cavefish.</title>
        <authorList>
            <person name="Peng Z."/>
        </authorList>
    </citation>
    <scope>NUCLEOTIDE SEQUENCE</scope>
    <source>
        <tissue evidence="7">Muscle</tissue>
    </source>
</reference>
<dbReference type="SUPFAM" id="SSF56436">
    <property type="entry name" value="C-type lectin-like"/>
    <property type="match status" value="1"/>
</dbReference>
<feature type="transmembrane region" description="Helical" evidence="5">
    <location>
        <begin position="36"/>
        <end position="57"/>
    </location>
</feature>
<feature type="domain" description="C-type lectin" evidence="6">
    <location>
        <begin position="92"/>
        <end position="207"/>
    </location>
</feature>
<evidence type="ECO:0000256" key="4">
    <source>
        <dbReference type="SAM" id="MobiDB-lite"/>
    </source>
</evidence>
<evidence type="ECO:0000256" key="5">
    <source>
        <dbReference type="SAM" id="Phobius"/>
    </source>
</evidence>
<keyword evidence="5" id="KW-0472">Membrane</keyword>
<dbReference type="InterPro" id="IPR050828">
    <property type="entry name" value="C-type_lectin/matrix_domain"/>
</dbReference>
<dbReference type="GO" id="GO:0030246">
    <property type="term" value="F:carbohydrate binding"/>
    <property type="evidence" value="ECO:0007669"/>
    <property type="project" value="UniProtKB-KW"/>
</dbReference>
<accession>A0A9W7TKS6</accession>
<organism evidence="7 8">
    <name type="scientific">Triplophysa rosa</name>
    <name type="common">Cave loach</name>
    <dbReference type="NCBI Taxonomy" id="992332"/>
    <lineage>
        <taxon>Eukaryota</taxon>
        <taxon>Metazoa</taxon>
        <taxon>Chordata</taxon>
        <taxon>Craniata</taxon>
        <taxon>Vertebrata</taxon>
        <taxon>Euteleostomi</taxon>
        <taxon>Actinopterygii</taxon>
        <taxon>Neopterygii</taxon>
        <taxon>Teleostei</taxon>
        <taxon>Ostariophysi</taxon>
        <taxon>Cypriniformes</taxon>
        <taxon>Nemacheilidae</taxon>
        <taxon>Triplophysa</taxon>
    </lineage>
</organism>
<evidence type="ECO:0000256" key="2">
    <source>
        <dbReference type="ARBA" id="ARBA00022734"/>
    </source>
</evidence>
<protein>
    <submittedName>
        <fullName evidence="7">C-type lectin domain family 4 member E-like</fullName>
    </submittedName>
</protein>
<dbReference type="Proteomes" id="UP001059041">
    <property type="component" value="Linkage Group LG17"/>
</dbReference>
<proteinExistence type="predicted"/>
<feature type="compositionally biased region" description="Basic and acidic residues" evidence="4">
    <location>
        <begin position="13"/>
        <end position="22"/>
    </location>
</feature>
<feature type="region of interest" description="Disordered" evidence="4">
    <location>
        <begin position="1"/>
        <end position="22"/>
    </location>
</feature>
<gene>
    <name evidence="7" type="ORF">IRJ41_019668</name>
</gene>
<dbReference type="SMART" id="SM00034">
    <property type="entry name" value="CLECT"/>
    <property type="match status" value="1"/>
</dbReference>
<name>A0A9W7TKS6_TRIRA</name>
<dbReference type="EMBL" id="JAFHDT010000017">
    <property type="protein sequence ID" value="KAI7797784.1"/>
    <property type="molecule type" value="Genomic_DNA"/>
</dbReference>
<evidence type="ECO:0000313" key="8">
    <source>
        <dbReference type="Proteomes" id="UP001059041"/>
    </source>
</evidence>
<keyword evidence="5" id="KW-0812">Transmembrane</keyword>
<dbReference type="InterPro" id="IPR018378">
    <property type="entry name" value="C-type_lectin_CS"/>
</dbReference>